<dbReference type="InterPro" id="IPR011055">
    <property type="entry name" value="Dup_hybrid_motif"/>
</dbReference>
<feature type="domain" description="PLL-like beta propeller" evidence="2">
    <location>
        <begin position="397"/>
        <end position="621"/>
    </location>
</feature>
<dbReference type="Gene3D" id="2.70.70.10">
    <property type="entry name" value="Glucose Permease (Domain IIA)"/>
    <property type="match status" value="1"/>
</dbReference>
<dbReference type="Pfam" id="PF01551">
    <property type="entry name" value="Peptidase_M23"/>
    <property type="match status" value="1"/>
</dbReference>
<name>A0ABU5XVW1_9MYCO</name>
<evidence type="ECO:0000259" key="2">
    <source>
        <dbReference type="Pfam" id="PF26607"/>
    </source>
</evidence>
<dbReference type="Gene3D" id="2.120.10.70">
    <property type="entry name" value="Fucose-specific lectin"/>
    <property type="match status" value="2"/>
</dbReference>
<evidence type="ECO:0000259" key="1">
    <source>
        <dbReference type="Pfam" id="PF01551"/>
    </source>
</evidence>
<dbReference type="Proteomes" id="UP001298593">
    <property type="component" value="Unassembled WGS sequence"/>
</dbReference>
<dbReference type="Pfam" id="PF26607">
    <property type="entry name" value="DUF8189"/>
    <property type="match status" value="1"/>
</dbReference>
<reference evidence="3 4" key="1">
    <citation type="submission" date="2023-12" db="EMBL/GenBank/DDBJ databases">
        <title>Description of new species of Mycobacterium terrae complex isolated from sewage at the Sao Paulo Zoological Park Foundation in Brazil.</title>
        <authorList>
            <person name="Romagnoli C.L."/>
            <person name="Conceicao E.C."/>
            <person name="Machado E."/>
            <person name="Barreto L.B.P.F."/>
            <person name="Sharma A."/>
            <person name="Silva N.M."/>
            <person name="Marques L.E."/>
            <person name="Juliana M.A."/>
            <person name="Lourenco M.C.S."/>
            <person name="Digiampietri L.A."/>
            <person name="Suffys P.N."/>
            <person name="Viana-Niero C."/>
        </authorList>
    </citation>
    <scope>NUCLEOTIDE SEQUENCE [LARGE SCALE GENOMIC DNA]</scope>
    <source>
        <strain evidence="3 4">MYC340</strain>
    </source>
</reference>
<dbReference type="SUPFAM" id="SSF89372">
    <property type="entry name" value="Fucose-specific lectin"/>
    <property type="match status" value="2"/>
</dbReference>
<dbReference type="CDD" id="cd22954">
    <property type="entry name" value="PLL_lectin"/>
    <property type="match status" value="1"/>
</dbReference>
<feature type="domain" description="M23ase beta-sheet core" evidence="1">
    <location>
        <begin position="197"/>
        <end position="298"/>
    </location>
</feature>
<proteinExistence type="predicted"/>
<dbReference type="EMBL" id="JAYJJU010000004">
    <property type="protein sequence ID" value="MEB3031136.1"/>
    <property type="molecule type" value="Genomic_DNA"/>
</dbReference>
<evidence type="ECO:0000313" key="4">
    <source>
        <dbReference type="Proteomes" id="UP001298593"/>
    </source>
</evidence>
<evidence type="ECO:0000313" key="3">
    <source>
        <dbReference type="EMBL" id="MEB3031136.1"/>
    </source>
</evidence>
<dbReference type="InterPro" id="IPR058502">
    <property type="entry name" value="PLL-like_beta-prop"/>
</dbReference>
<keyword evidence="4" id="KW-1185">Reference proteome</keyword>
<dbReference type="InterPro" id="IPR016047">
    <property type="entry name" value="M23ase_b-sheet_dom"/>
</dbReference>
<protein>
    <submittedName>
        <fullName evidence="3">Peptidoglycan DD-metalloendopeptidase family protein</fullName>
    </submittedName>
</protein>
<accession>A0ABU5XVW1</accession>
<dbReference type="CDD" id="cd12797">
    <property type="entry name" value="M23_peptidase"/>
    <property type="match status" value="1"/>
</dbReference>
<gene>
    <name evidence="3" type="ORF">KV113_06155</name>
</gene>
<sequence>MTNANIAVSVEPAQQGRMTCLPMAPNAPGADPQNQISLVVSLTNKETSAVHVASMVLIPAGASAPAKTYTLGFDIAAGGTQVWAGATSDDYVFGSPLPASVELALTVDGFSDPTVVSFPLAWHVNPTPQGSYRFWGDPAELASAEYWVGQGATHETGTAGTQIFAYDVGVEAWSGSGWTALLPGTDGTSNEQYRCFGKSIHAVADGVVLAFRNDFPLNPTPGTVADDVKALIQQVGDGNGNFFCVDGGGETVLYAHMQPGSLNPALLSKGAAVTQGQFLGKLGNAGNAYGPHLHIHANATNTGPQYWVGPPRPFLMHGGQVLGQDRLAAQKLFGPWVNLGGRGWPPQRSMVWPVDNSWESLGGQLTSGPGVCSWGPGRLDAFAVGTDSALWHRYWDGHTWHNWESLGGQLTSDPAAAAWAQGRCDVVARGTDNALWHKWWDGNVWHNWESLGGQLTSGPGVCSWGPGRLDVFARGTDSALWHKWWDGHTWHNWESLGGQLTSDPAAAAWAQGRCDVVVRGTDNALWHKWWDGSTWHNWESLGGQITASPTLATRGANRLDAFVRGTDNSLYQRIWNGNSWSSWQALGGALGSRPAAVAWSSTRVDVFATGDDRTLRHTWWDGNWHP</sequence>
<comment type="caution">
    <text evidence="3">The sequence shown here is derived from an EMBL/GenBank/DDBJ whole genome shotgun (WGS) entry which is preliminary data.</text>
</comment>
<dbReference type="RefSeq" id="WP_224974907.1">
    <property type="nucleotide sequence ID" value="NZ_JAYJJU010000004.1"/>
</dbReference>
<organism evidence="3 4">
    <name type="scientific">[Mycobacterium] nativiensis</name>
    <dbReference type="NCBI Taxonomy" id="2855503"/>
    <lineage>
        <taxon>Bacteria</taxon>
        <taxon>Bacillati</taxon>
        <taxon>Actinomycetota</taxon>
        <taxon>Actinomycetes</taxon>
        <taxon>Mycobacteriales</taxon>
        <taxon>Mycobacteriaceae</taxon>
        <taxon>Mycolicibacter</taxon>
    </lineage>
</organism>